<evidence type="ECO:0000313" key="2">
    <source>
        <dbReference type="EMBL" id="TNN72406.1"/>
    </source>
</evidence>
<name>A0A4Z2I2V4_9TELE</name>
<organism evidence="2 3">
    <name type="scientific">Liparis tanakae</name>
    <name type="common">Tanaka's snailfish</name>
    <dbReference type="NCBI Taxonomy" id="230148"/>
    <lineage>
        <taxon>Eukaryota</taxon>
        <taxon>Metazoa</taxon>
        <taxon>Chordata</taxon>
        <taxon>Craniata</taxon>
        <taxon>Vertebrata</taxon>
        <taxon>Euteleostomi</taxon>
        <taxon>Actinopterygii</taxon>
        <taxon>Neopterygii</taxon>
        <taxon>Teleostei</taxon>
        <taxon>Neoteleostei</taxon>
        <taxon>Acanthomorphata</taxon>
        <taxon>Eupercaria</taxon>
        <taxon>Perciformes</taxon>
        <taxon>Cottioidei</taxon>
        <taxon>Cottales</taxon>
        <taxon>Liparidae</taxon>
        <taxon>Liparis</taxon>
    </lineage>
</organism>
<proteinExistence type="predicted"/>
<dbReference type="Proteomes" id="UP000314294">
    <property type="component" value="Unassembled WGS sequence"/>
</dbReference>
<comment type="caution">
    <text evidence="2">The sequence shown here is derived from an EMBL/GenBank/DDBJ whole genome shotgun (WGS) entry which is preliminary data.</text>
</comment>
<accession>A0A4Z2I2V4</accession>
<gene>
    <name evidence="2" type="ORF">EYF80_017332</name>
</gene>
<evidence type="ECO:0000256" key="1">
    <source>
        <dbReference type="SAM" id="MobiDB-lite"/>
    </source>
</evidence>
<keyword evidence="3" id="KW-1185">Reference proteome</keyword>
<protein>
    <submittedName>
        <fullName evidence="2">Uncharacterized protein</fullName>
    </submittedName>
</protein>
<reference evidence="2 3" key="1">
    <citation type="submission" date="2019-03" db="EMBL/GenBank/DDBJ databases">
        <title>First draft genome of Liparis tanakae, snailfish: a comprehensive survey of snailfish specific genes.</title>
        <authorList>
            <person name="Kim W."/>
            <person name="Song I."/>
            <person name="Jeong J.-H."/>
            <person name="Kim D."/>
            <person name="Kim S."/>
            <person name="Ryu S."/>
            <person name="Song J.Y."/>
            <person name="Lee S.K."/>
        </authorList>
    </citation>
    <scope>NUCLEOTIDE SEQUENCE [LARGE SCALE GENOMIC DNA]</scope>
    <source>
        <tissue evidence="2">Muscle</tissue>
    </source>
</reference>
<evidence type="ECO:0000313" key="3">
    <source>
        <dbReference type="Proteomes" id="UP000314294"/>
    </source>
</evidence>
<feature type="region of interest" description="Disordered" evidence="1">
    <location>
        <begin position="1"/>
        <end position="24"/>
    </location>
</feature>
<dbReference type="AlphaFoldDB" id="A0A4Z2I2V4"/>
<dbReference type="EMBL" id="SRLO01000137">
    <property type="protein sequence ID" value="TNN72406.1"/>
    <property type="molecule type" value="Genomic_DNA"/>
</dbReference>
<sequence>MLPPSSHMRTSDRRAKQRGRGARSAQLPKIEKCFADCALFGNFEIGPGFHVQDKISSRVNRIEETLDPSKQKMCSKHSRALARGDGFLRSSDGHGLGLSVILESTEGSRGREDTWLMDIFKLYLGDGTFGCLNEWSTNLHLKDVKQSHCTLHAVFNNWVFRGMTAADGTVHPRNSSDAVELKHIDYRVSMQ</sequence>